<comment type="caution">
    <text evidence="1">The sequence shown here is derived from an EMBL/GenBank/DDBJ whole genome shotgun (WGS) entry which is preliminary data.</text>
</comment>
<dbReference type="EMBL" id="BGPR01016021">
    <property type="protein sequence ID" value="GBN71540.1"/>
    <property type="molecule type" value="Genomic_DNA"/>
</dbReference>
<evidence type="ECO:0008006" key="3">
    <source>
        <dbReference type="Google" id="ProtNLM"/>
    </source>
</evidence>
<dbReference type="PANTHER" id="PTHR46888:SF1">
    <property type="entry name" value="RIBONUCLEASE H"/>
    <property type="match status" value="1"/>
</dbReference>
<dbReference type="Proteomes" id="UP000499080">
    <property type="component" value="Unassembled WGS sequence"/>
</dbReference>
<gene>
    <name evidence="1" type="ORF">AVEN_126348_1</name>
</gene>
<reference evidence="1 2" key="1">
    <citation type="journal article" date="2019" name="Sci. Rep.">
        <title>Orb-weaving spider Araneus ventricosus genome elucidates the spidroin gene catalogue.</title>
        <authorList>
            <person name="Kono N."/>
            <person name="Nakamura H."/>
            <person name="Ohtoshi R."/>
            <person name="Moran D.A.P."/>
            <person name="Shinohara A."/>
            <person name="Yoshida Y."/>
            <person name="Fujiwara M."/>
            <person name="Mori M."/>
            <person name="Tomita M."/>
            <person name="Arakawa K."/>
        </authorList>
    </citation>
    <scope>NUCLEOTIDE SEQUENCE [LARGE SCALE GENOMIC DNA]</scope>
</reference>
<proteinExistence type="predicted"/>
<dbReference type="OrthoDB" id="6077919at2759"/>
<dbReference type="AlphaFoldDB" id="A0A4Y2R7T8"/>
<organism evidence="1 2">
    <name type="scientific">Araneus ventricosus</name>
    <name type="common">Orbweaver spider</name>
    <name type="synonym">Epeira ventricosa</name>
    <dbReference type="NCBI Taxonomy" id="182803"/>
    <lineage>
        <taxon>Eukaryota</taxon>
        <taxon>Metazoa</taxon>
        <taxon>Ecdysozoa</taxon>
        <taxon>Arthropoda</taxon>
        <taxon>Chelicerata</taxon>
        <taxon>Arachnida</taxon>
        <taxon>Araneae</taxon>
        <taxon>Araneomorphae</taxon>
        <taxon>Entelegynae</taxon>
        <taxon>Araneoidea</taxon>
        <taxon>Araneidae</taxon>
        <taxon>Araneus</taxon>
    </lineage>
</organism>
<evidence type="ECO:0000313" key="2">
    <source>
        <dbReference type="Proteomes" id="UP000499080"/>
    </source>
</evidence>
<evidence type="ECO:0000313" key="1">
    <source>
        <dbReference type="EMBL" id="GBN71540.1"/>
    </source>
</evidence>
<accession>A0A4Y2R7T8</accession>
<dbReference type="PANTHER" id="PTHR46888">
    <property type="entry name" value="ZINC KNUCKLE DOMAINCONTAINING PROTEIN-RELATED"/>
    <property type="match status" value="1"/>
</dbReference>
<sequence length="139" mass="16733">MDVRKIVPRFNPKEDEIGLYLTIFERQLKFLNIPESKWIPYLTSLLPTEIPQLITREDEGNSQDYRKVKEMLLKRYRLTADVSDSYFRNQDKRKHNLEGFFYFEIASYFEGWITELNIKDFEQLKSLIISDQIKKKSIS</sequence>
<protein>
    <recommendedName>
        <fullName evidence="3">SCAN box domain-containing protein</fullName>
    </recommendedName>
</protein>
<keyword evidence="2" id="KW-1185">Reference proteome</keyword>
<name>A0A4Y2R7T8_ARAVE</name>